<dbReference type="Gene3D" id="3.40.1440.10">
    <property type="entry name" value="GIY-YIG endonuclease"/>
    <property type="match status" value="1"/>
</dbReference>
<evidence type="ECO:0000313" key="4">
    <source>
        <dbReference type="Proteomes" id="UP001222800"/>
    </source>
</evidence>
<organism evidence="3 4">
    <name type="scientific">Tepidibacter hydrothermalis</name>
    <dbReference type="NCBI Taxonomy" id="3036126"/>
    <lineage>
        <taxon>Bacteria</taxon>
        <taxon>Bacillati</taxon>
        <taxon>Bacillota</taxon>
        <taxon>Clostridia</taxon>
        <taxon>Peptostreptococcales</taxon>
        <taxon>Peptostreptococcaceae</taxon>
        <taxon>Tepidibacter</taxon>
    </lineage>
</organism>
<feature type="domain" description="GIY-YIG" evidence="2">
    <location>
        <begin position="9"/>
        <end position="85"/>
    </location>
</feature>
<evidence type="ECO:0000256" key="1">
    <source>
        <dbReference type="ARBA" id="ARBA00007435"/>
    </source>
</evidence>
<dbReference type="InterPro" id="IPR000305">
    <property type="entry name" value="GIY-YIG_endonuc"/>
</dbReference>
<dbReference type="PROSITE" id="PS50164">
    <property type="entry name" value="GIY_YIG"/>
    <property type="match status" value="1"/>
</dbReference>
<gene>
    <name evidence="3" type="ORF">P4S50_08825</name>
</gene>
<proteinExistence type="inferred from homology"/>
<comment type="similarity">
    <text evidence="1">Belongs to the UPF0213 family.</text>
</comment>
<keyword evidence="4" id="KW-1185">Reference proteome</keyword>
<dbReference type="CDD" id="cd10456">
    <property type="entry name" value="GIY-YIG_UPF0213"/>
    <property type="match status" value="1"/>
</dbReference>
<dbReference type="Proteomes" id="UP001222800">
    <property type="component" value="Chromosome"/>
</dbReference>
<dbReference type="InterPro" id="IPR035901">
    <property type="entry name" value="GIY-YIG_endonuc_sf"/>
</dbReference>
<evidence type="ECO:0000313" key="3">
    <source>
        <dbReference type="EMBL" id="WFD12169.1"/>
    </source>
</evidence>
<dbReference type="InterPro" id="IPR050190">
    <property type="entry name" value="UPF0213_domain"/>
</dbReference>
<sequence length="90" mass="10786">MISNKETKKFNYVYIIECSDGTFYTGYTNNLDKRIDTHNKGKGAKYTRCRLPVKLLYYEEYDLKGEALKREYKIKQMTRKQKMKLIGKIK</sequence>
<name>A0ABY8EJX4_9FIRM</name>
<dbReference type="PANTHER" id="PTHR34477:SF1">
    <property type="entry name" value="UPF0213 PROTEIN YHBQ"/>
    <property type="match status" value="1"/>
</dbReference>
<dbReference type="SUPFAM" id="SSF82771">
    <property type="entry name" value="GIY-YIG endonuclease"/>
    <property type="match status" value="1"/>
</dbReference>
<dbReference type="SMART" id="SM00465">
    <property type="entry name" value="GIYc"/>
    <property type="match status" value="1"/>
</dbReference>
<evidence type="ECO:0000259" key="2">
    <source>
        <dbReference type="PROSITE" id="PS50164"/>
    </source>
</evidence>
<reference evidence="3 4" key="1">
    <citation type="submission" date="2023-03" db="EMBL/GenBank/DDBJ databases">
        <title>Complete genome sequence of Tepidibacter sp. SWIR-1, isolated from a deep-sea hydrothermal vent.</title>
        <authorList>
            <person name="Li X."/>
        </authorList>
    </citation>
    <scope>NUCLEOTIDE SEQUENCE [LARGE SCALE GENOMIC DNA]</scope>
    <source>
        <strain evidence="3 4">SWIR-1</strain>
    </source>
</reference>
<accession>A0ABY8EJX4</accession>
<protein>
    <submittedName>
        <fullName evidence="3">GIY-YIG nuclease family protein</fullName>
    </submittedName>
</protein>
<dbReference type="RefSeq" id="WP_277734471.1">
    <property type="nucleotide sequence ID" value="NZ_CP120733.1"/>
</dbReference>
<dbReference type="Pfam" id="PF01541">
    <property type="entry name" value="GIY-YIG"/>
    <property type="match status" value="1"/>
</dbReference>
<dbReference type="PANTHER" id="PTHR34477">
    <property type="entry name" value="UPF0213 PROTEIN YHBQ"/>
    <property type="match status" value="1"/>
</dbReference>
<dbReference type="EMBL" id="CP120733">
    <property type="protein sequence ID" value="WFD12169.1"/>
    <property type="molecule type" value="Genomic_DNA"/>
</dbReference>